<dbReference type="AlphaFoldDB" id="A0A7Y0AH18"/>
<keyword evidence="3 10" id="KW-1134">Transmembrane beta strand</keyword>
<evidence type="ECO:0000259" key="13">
    <source>
        <dbReference type="Pfam" id="PF00593"/>
    </source>
</evidence>
<dbReference type="Gene3D" id="2.40.170.20">
    <property type="entry name" value="TonB-dependent receptor, beta-barrel domain"/>
    <property type="match status" value="1"/>
</dbReference>
<evidence type="ECO:0000313" key="15">
    <source>
        <dbReference type="EMBL" id="NML67149.1"/>
    </source>
</evidence>
<dbReference type="InterPro" id="IPR037066">
    <property type="entry name" value="Plug_dom_sf"/>
</dbReference>
<feature type="domain" description="TonB-dependent receptor-like beta-barrel" evidence="13">
    <location>
        <begin position="248"/>
        <end position="643"/>
    </location>
</feature>
<evidence type="ECO:0000259" key="14">
    <source>
        <dbReference type="Pfam" id="PF07715"/>
    </source>
</evidence>
<evidence type="ECO:0000256" key="12">
    <source>
        <dbReference type="SAM" id="SignalP"/>
    </source>
</evidence>
<proteinExistence type="inferred from homology"/>
<comment type="caution">
    <text evidence="15">The sequence shown here is derived from an EMBL/GenBank/DDBJ whole genome shotgun (WGS) entry which is preliminary data.</text>
</comment>
<dbReference type="InterPro" id="IPR036942">
    <property type="entry name" value="Beta-barrel_TonB_sf"/>
</dbReference>
<dbReference type="PROSITE" id="PS52016">
    <property type="entry name" value="TONB_DEPENDENT_REC_3"/>
    <property type="match status" value="1"/>
</dbReference>
<comment type="similarity">
    <text evidence="10 11">Belongs to the TonB-dependent receptor family.</text>
</comment>
<accession>A0A7Y0AH18</accession>
<dbReference type="Proteomes" id="UP000559626">
    <property type="component" value="Unassembled WGS sequence"/>
</dbReference>
<keyword evidence="8 15" id="KW-0675">Receptor</keyword>
<keyword evidence="7 10" id="KW-0472">Membrane</keyword>
<feature type="chain" id="PRO_5030676028" evidence="12">
    <location>
        <begin position="41"/>
        <end position="684"/>
    </location>
</feature>
<evidence type="ECO:0000256" key="7">
    <source>
        <dbReference type="ARBA" id="ARBA00023136"/>
    </source>
</evidence>
<evidence type="ECO:0000256" key="9">
    <source>
        <dbReference type="ARBA" id="ARBA00023237"/>
    </source>
</evidence>
<evidence type="ECO:0000256" key="6">
    <source>
        <dbReference type="ARBA" id="ARBA00023077"/>
    </source>
</evidence>
<evidence type="ECO:0000256" key="10">
    <source>
        <dbReference type="PROSITE-ProRule" id="PRU01360"/>
    </source>
</evidence>
<dbReference type="Gene3D" id="2.170.130.10">
    <property type="entry name" value="TonB-dependent receptor, plug domain"/>
    <property type="match status" value="1"/>
</dbReference>
<evidence type="ECO:0000256" key="5">
    <source>
        <dbReference type="ARBA" id="ARBA00022729"/>
    </source>
</evidence>
<name>A0A7Y0AH18_9BACT</name>
<dbReference type="GO" id="GO:0015344">
    <property type="term" value="F:siderophore uptake transmembrane transporter activity"/>
    <property type="evidence" value="ECO:0007669"/>
    <property type="project" value="TreeGrafter"/>
</dbReference>
<dbReference type="EMBL" id="JABBGH010000003">
    <property type="protein sequence ID" value="NML67149.1"/>
    <property type="molecule type" value="Genomic_DNA"/>
</dbReference>
<feature type="signal peptide" evidence="12">
    <location>
        <begin position="1"/>
        <end position="40"/>
    </location>
</feature>
<dbReference type="Pfam" id="PF07715">
    <property type="entry name" value="Plug"/>
    <property type="match status" value="1"/>
</dbReference>
<evidence type="ECO:0000256" key="11">
    <source>
        <dbReference type="RuleBase" id="RU003357"/>
    </source>
</evidence>
<keyword evidence="4 10" id="KW-0812">Transmembrane</keyword>
<dbReference type="PANTHER" id="PTHR30069">
    <property type="entry name" value="TONB-DEPENDENT OUTER MEMBRANE RECEPTOR"/>
    <property type="match status" value="1"/>
</dbReference>
<reference evidence="15 16" key="1">
    <citation type="submission" date="2020-04" db="EMBL/GenBank/DDBJ databases">
        <title>Hymenobacter polaris sp. nov., isolated from Arctic soil.</title>
        <authorList>
            <person name="Dahal R.H."/>
        </authorList>
    </citation>
    <scope>NUCLEOTIDE SEQUENCE [LARGE SCALE GENOMIC DNA]</scope>
    <source>
        <strain evidence="15 16">RP-2-7</strain>
    </source>
</reference>
<keyword evidence="16" id="KW-1185">Reference proteome</keyword>
<keyword evidence="2 10" id="KW-0813">Transport</keyword>
<keyword evidence="9 10" id="KW-0998">Cell outer membrane</keyword>
<dbReference type="GO" id="GO:0044718">
    <property type="term" value="P:siderophore transmembrane transport"/>
    <property type="evidence" value="ECO:0007669"/>
    <property type="project" value="TreeGrafter"/>
</dbReference>
<dbReference type="Pfam" id="PF00593">
    <property type="entry name" value="TonB_dep_Rec_b-barrel"/>
    <property type="match status" value="1"/>
</dbReference>
<organism evidence="15 16">
    <name type="scientific">Hymenobacter polaris</name>
    <dbReference type="NCBI Taxonomy" id="2682546"/>
    <lineage>
        <taxon>Bacteria</taxon>
        <taxon>Pseudomonadati</taxon>
        <taxon>Bacteroidota</taxon>
        <taxon>Cytophagia</taxon>
        <taxon>Cytophagales</taxon>
        <taxon>Hymenobacteraceae</taxon>
        <taxon>Hymenobacter</taxon>
    </lineage>
</organism>
<evidence type="ECO:0000256" key="4">
    <source>
        <dbReference type="ARBA" id="ARBA00022692"/>
    </source>
</evidence>
<keyword evidence="5 12" id="KW-0732">Signal</keyword>
<dbReference type="SUPFAM" id="SSF56935">
    <property type="entry name" value="Porins"/>
    <property type="match status" value="1"/>
</dbReference>
<evidence type="ECO:0000256" key="1">
    <source>
        <dbReference type="ARBA" id="ARBA00004571"/>
    </source>
</evidence>
<comment type="subcellular location">
    <subcellularLocation>
        <location evidence="1 10">Cell outer membrane</location>
        <topology evidence="1 10">Multi-pass membrane protein</topology>
    </subcellularLocation>
</comment>
<evidence type="ECO:0000256" key="2">
    <source>
        <dbReference type="ARBA" id="ARBA00022448"/>
    </source>
</evidence>
<dbReference type="RefSeq" id="WP_169532832.1">
    <property type="nucleotide sequence ID" value="NZ_JABBGH010000003.1"/>
</dbReference>
<sequence length="684" mass="73223">MLFFSKLFVISKLFVNKCCLLGSLLACTLGLLLAAPVARAQVAPAARPSATSAPRPPADTLTTRPHRLAEARISTVRPTQFAVGSRQLVLDSTDLALGRGASLAQVLQARTPLYFKDYGPGQLASISIRGTAARHTAVLWQGLNINIPSLGEADFAILPVGGPTSVAVQPGPAAALYGSGAIGGTVLLDNTLDWRPGARGSVQADAGSFGLLGGSGTLSVAGGRVAARTAASYRTAQNDYPYTVQEAAGPVRRLLTNAVLHHQWSLTQDLALRLGQGGELTATAWLTDTDRDIQPSIYAAPTQTRELDKSRRLLLAYRHLASARRQWAVRAAWFEDVLDYQDGGATSRSLMRTTQAQAEHTSALGQRGSLRLGAEAQHYAAQIDGYGPAPITENRAAAFALLRFDPRPGLRLSGNLRQALLPGGAAPLTPTLGAEWDLGAGRRAAADSASARLTLRGSASRSYRAPTLNERYWQPGGNPNLRPETGLGYEGGLRYTYPLGPGASLVAEATAFHQLVNDWVQWTPDDRGIWSPLNLRQVRSQGLEATAAYRLRRGPYRLLARAAYSLTSTTKTQGAPGDYDPLGVQLMYVPRHQGSLVADQYWGRWLLSAQATATGRRYTDASGTANLPAYAVAGATLGYTWRLPGCDLTGLLRATNLLNQAYFGYPGRPAAPRAWQASLRLDWR</sequence>
<evidence type="ECO:0000256" key="8">
    <source>
        <dbReference type="ARBA" id="ARBA00023170"/>
    </source>
</evidence>
<dbReference type="InterPro" id="IPR012910">
    <property type="entry name" value="Plug_dom"/>
</dbReference>
<gene>
    <name evidence="15" type="ORF">HHL22_18245</name>
</gene>
<dbReference type="PANTHER" id="PTHR30069:SF29">
    <property type="entry name" value="HEMOGLOBIN AND HEMOGLOBIN-HAPTOGLOBIN-BINDING PROTEIN 1-RELATED"/>
    <property type="match status" value="1"/>
</dbReference>
<evidence type="ECO:0000256" key="3">
    <source>
        <dbReference type="ARBA" id="ARBA00022452"/>
    </source>
</evidence>
<dbReference type="InterPro" id="IPR000531">
    <property type="entry name" value="Beta-barrel_TonB"/>
</dbReference>
<protein>
    <submittedName>
        <fullName evidence="15">TonB-dependent receptor</fullName>
    </submittedName>
</protein>
<feature type="domain" description="TonB-dependent receptor plug" evidence="14">
    <location>
        <begin position="89"/>
        <end position="185"/>
    </location>
</feature>
<evidence type="ECO:0000313" key="16">
    <source>
        <dbReference type="Proteomes" id="UP000559626"/>
    </source>
</evidence>
<dbReference type="InterPro" id="IPR039426">
    <property type="entry name" value="TonB-dep_rcpt-like"/>
</dbReference>
<dbReference type="GO" id="GO:0009279">
    <property type="term" value="C:cell outer membrane"/>
    <property type="evidence" value="ECO:0007669"/>
    <property type="project" value="UniProtKB-SubCell"/>
</dbReference>
<keyword evidence="6 11" id="KW-0798">TonB box</keyword>